<evidence type="ECO:0000256" key="2">
    <source>
        <dbReference type="ARBA" id="ARBA00022695"/>
    </source>
</evidence>
<dbReference type="InterPro" id="IPR048903">
    <property type="entry name" value="MdcG_N"/>
</dbReference>
<dbReference type="Pfam" id="PF10620">
    <property type="entry name" value="MdcG"/>
    <property type="match status" value="1"/>
</dbReference>
<evidence type="ECO:0000256" key="1">
    <source>
        <dbReference type="ARBA" id="ARBA00022679"/>
    </source>
</evidence>
<dbReference type="InterPro" id="IPR017557">
    <property type="entry name" value="Holo-ACP_synthase"/>
</dbReference>
<dbReference type="AlphaFoldDB" id="A0A5C1YRM2"/>
<accession>A0A5C1YRM2</accession>
<feature type="domain" description="Phosphoribosyl-dephospho-CoA transferase MdcG C-terminal" evidence="3">
    <location>
        <begin position="100"/>
        <end position="212"/>
    </location>
</feature>
<feature type="domain" description="Phosphoribosyl-dephospho-CoA transferase MdcG N-terminal" evidence="4">
    <location>
        <begin position="5"/>
        <end position="83"/>
    </location>
</feature>
<dbReference type="GO" id="GO:0016779">
    <property type="term" value="F:nucleotidyltransferase activity"/>
    <property type="evidence" value="ECO:0007669"/>
    <property type="project" value="UniProtKB-KW"/>
</dbReference>
<dbReference type="OrthoDB" id="5498803at2"/>
<dbReference type="Proteomes" id="UP000324536">
    <property type="component" value="Chromosome"/>
</dbReference>
<dbReference type="EMBL" id="CP043506">
    <property type="protein sequence ID" value="QEO18218.1"/>
    <property type="molecule type" value="Genomic_DNA"/>
</dbReference>
<keyword evidence="1" id="KW-0808">Transferase</keyword>
<sequence>MITLRRHALLVVEPRVWLAVAAAQPEALVQCWAAQGWPLIVRRPYPSEPDLTGRLVPLGLPLPPTEGKRRLSFQAPIEALRPFTTSVWPQVVATQSGMTAPRQADIKRLDALAQRHHLTPEPTGSLLWGAVTGLPYLSPTSDIDLLWRVDPSCLDIHAFLADLEQTAATLNTRLDGEIIFPGDRAVQWHELVSATPGDEVLVKSFTGLSLAPAQTLLSPAQDRTA</sequence>
<evidence type="ECO:0000313" key="6">
    <source>
        <dbReference type="Proteomes" id="UP000324536"/>
    </source>
</evidence>
<evidence type="ECO:0000259" key="3">
    <source>
        <dbReference type="Pfam" id="PF10620"/>
    </source>
</evidence>
<evidence type="ECO:0000259" key="4">
    <source>
        <dbReference type="Pfam" id="PF20866"/>
    </source>
</evidence>
<protein>
    <submittedName>
        <fullName evidence="5">Malonate decarboxylase holo-[acyl-carrier-protein] synthase</fullName>
    </submittedName>
</protein>
<name>A0A5C1YRM2_9PROT</name>
<reference evidence="5 6" key="1">
    <citation type="submission" date="2019-09" db="EMBL/GenBank/DDBJ databases">
        <title>Genome sequencing of strain KACC 21233.</title>
        <authorList>
            <person name="Heo J."/>
            <person name="Kim S.-J."/>
            <person name="Kim J.-S."/>
            <person name="Hong S.-B."/>
            <person name="Kwon S.-W."/>
        </authorList>
    </citation>
    <scope>NUCLEOTIDE SEQUENCE [LARGE SCALE GENOMIC DNA]</scope>
    <source>
        <strain evidence="5 6">KACC 21233</strain>
    </source>
</reference>
<keyword evidence="6" id="KW-1185">Reference proteome</keyword>
<proteinExistence type="predicted"/>
<dbReference type="Pfam" id="PF20866">
    <property type="entry name" value="MdcG_N"/>
    <property type="match status" value="1"/>
</dbReference>
<dbReference type="KEGG" id="acek:FLP30_11205"/>
<evidence type="ECO:0000313" key="5">
    <source>
        <dbReference type="EMBL" id="QEO18218.1"/>
    </source>
</evidence>
<dbReference type="RefSeq" id="WP_149279880.1">
    <property type="nucleotide sequence ID" value="NZ_CP043506.1"/>
</dbReference>
<gene>
    <name evidence="5" type="primary">mdcG</name>
    <name evidence="5" type="ORF">FLP30_11205</name>
</gene>
<organism evidence="5 6">
    <name type="scientific">Acetobacter vaccinii</name>
    <dbReference type="NCBI Taxonomy" id="2592655"/>
    <lineage>
        <taxon>Bacteria</taxon>
        <taxon>Pseudomonadati</taxon>
        <taxon>Pseudomonadota</taxon>
        <taxon>Alphaproteobacteria</taxon>
        <taxon>Acetobacterales</taxon>
        <taxon>Acetobacteraceae</taxon>
        <taxon>Acetobacter</taxon>
    </lineage>
</organism>
<dbReference type="InterPro" id="IPR049180">
    <property type="entry name" value="MdcG_C"/>
</dbReference>
<dbReference type="NCBIfam" id="TIGR03135">
    <property type="entry name" value="malonate_mdcG"/>
    <property type="match status" value="1"/>
</dbReference>
<keyword evidence="2" id="KW-0548">Nucleotidyltransferase</keyword>